<dbReference type="Pfam" id="PF02630">
    <property type="entry name" value="SCO1-SenC"/>
    <property type="match status" value="1"/>
</dbReference>
<dbReference type="SUPFAM" id="SSF52833">
    <property type="entry name" value="Thioredoxin-like"/>
    <property type="match status" value="1"/>
</dbReference>
<proteinExistence type="inferred from homology"/>
<comment type="similarity">
    <text evidence="1">Belongs to the SCO1/2 family.</text>
</comment>
<evidence type="ECO:0000256" key="3">
    <source>
        <dbReference type="PIRSR" id="PIRSR603782-1"/>
    </source>
</evidence>
<keyword evidence="8" id="KW-1185">Reference proteome</keyword>
<dbReference type="Gene3D" id="3.40.30.10">
    <property type="entry name" value="Glutaredoxin"/>
    <property type="match status" value="1"/>
</dbReference>
<dbReference type="InterPro" id="IPR036249">
    <property type="entry name" value="Thioredoxin-like_sf"/>
</dbReference>
<dbReference type="RefSeq" id="WP_090311717.1">
    <property type="nucleotide sequence ID" value="NZ_FNFE01000008.1"/>
</dbReference>
<name>A0A1G9FZT3_9EURY</name>
<feature type="region of interest" description="Disordered" evidence="5">
    <location>
        <begin position="32"/>
        <end position="54"/>
    </location>
</feature>
<dbReference type="PROSITE" id="PS51352">
    <property type="entry name" value="THIOREDOXIN_2"/>
    <property type="match status" value="1"/>
</dbReference>
<dbReference type="PROSITE" id="PS51257">
    <property type="entry name" value="PROKAR_LIPOPROTEIN"/>
    <property type="match status" value="1"/>
</dbReference>
<evidence type="ECO:0000313" key="7">
    <source>
        <dbReference type="EMBL" id="SDK93865.1"/>
    </source>
</evidence>
<dbReference type="STRING" id="1095776.SAMN04515672_4359"/>
<dbReference type="AlphaFoldDB" id="A0A1G9FZT3"/>
<evidence type="ECO:0000256" key="1">
    <source>
        <dbReference type="ARBA" id="ARBA00010996"/>
    </source>
</evidence>
<evidence type="ECO:0000256" key="5">
    <source>
        <dbReference type="SAM" id="MobiDB-lite"/>
    </source>
</evidence>
<evidence type="ECO:0000256" key="4">
    <source>
        <dbReference type="PIRSR" id="PIRSR603782-2"/>
    </source>
</evidence>
<feature type="binding site" evidence="3">
    <location>
        <position position="92"/>
    </location>
    <ligand>
        <name>Cu cation</name>
        <dbReference type="ChEBI" id="CHEBI:23378"/>
    </ligand>
</feature>
<keyword evidence="2 3" id="KW-0186">Copper</keyword>
<feature type="compositionally biased region" description="Acidic residues" evidence="5">
    <location>
        <begin position="183"/>
        <end position="193"/>
    </location>
</feature>
<evidence type="ECO:0000313" key="8">
    <source>
        <dbReference type="Proteomes" id="UP000198882"/>
    </source>
</evidence>
<feature type="region of interest" description="Disordered" evidence="5">
    <location>
        <begin position="183"/>
        <end position="230"/>
    </location>
</feature>
<keyword evidence="3" id="KW-0479">Metal-binding</keyword>
<organism evidence="7 8">
    <name type="scientific">Natronorubrum texcoconense</name>
    <dbReference type="NCBI Taxonomy" id="1095776"/>
    <lineage>
        <taxon>Archaea</taxon>
        <taxon>Methanobacteriati</taxon>
        <taxon>Methanobacteriota</taxon>
        <taxon>Stenosarchaea group</taxon>
        <taxon>Halobacteria</taxon>
        <taxon>Halobacteriales</taxon>
        <taxon>Natrialbaceae</taxon>
        <taxon>Natronorubrum</taxon>
    </lineage>
</organism>
<dbReference type="InterPro" id="IPR013766">
    <property type="entry name" value="Thioredoxin_domain"/>
</dbReference>
<feature type="binding site" evidence="3">
    <location>
        <position position="97"/>
    </location>
    <ligand>
        <name>Cu cation</name>
        <dbReference type="ChEBI" id="CHEBI:23378"/>
    </ligand>
</feature>
<gene>
    <name evidence="7" type="ORF">SAMN04515672_4359</name>
</gene>
<dbReference type="EMBL" id="FNFE01000008">
    <property type="protein sequence ID" value="SDK93865.1"/>
    <property type="molecule type" value="Genomic_DNA"/>
</dbReference>
<feature type="compositionally biased region" description="Basic and acidic residues" evidence="5">
    <location>
        <begin position="211"/>
        <end position="230"/>
    </location>
</feature>
<protein>
    <submittedName>
        <fullName evidence="7">Protein SCO1/2</fullName>
    </submittedName>
</protein>
<dbReference type="InterPro" id="IPR003782">
    <property type="entry name" value="SCO1/SenC"/>
</dbReference>
<keyword evidence="4" id="KW-1015">Disulfide bond</keyword>
<feature type="disulfide bond" description="Redox-active" evidence="4">
    <location>
        <begin position="92"/>
        <end position="97"/>
    </location>
</feature>
<dbReference type="GO" id="GO:0046872">
    <property type="term" value="F:metal ion binding"/>
    <property type="evidence" value="ECO:0007669"/>
    <property type="project" value="UniProtKB-KW"/>
</dbReference>
<evidence type="ECO:0000259" key="6">
    <source>
        <dbReference type="PROSITE" id="PS51352"/>
    </source>
</evidence>
<accession>A0A1G9FZT3</accession>
<dbReference type="CDD" id="cd02968">
    <property type="entry name" value="SCO"/>
    <property type="match status" value="1"/>
</dbReference>
<sequence length="279" mass="31394">MERRTYLRALGVAGVAGTAGCLDTVDQALSGDNHDGDGILPPPDHPTGASYPEYGEEFPSFSIPDPIAETSVSLEDFVGEKPFLLTYFFTTCPDGACPALLLRLRWIQEDAAEHGYEDDIALLAFTFDPERDTPEVLREYAAERSIDYEADNWHFLRPETNDEAEDVMTETFKLPLQRIDDEEELEEHDEFEGNGDHDGEGHDDADDHDDHDDSDRDHENESDHDDHDHGEYTFIHNNLITLVNEDGIVERAYPSAVQSERAVDNEQIVEDTRTVVGVE</sequence>
<evidence type="ECO:0000256" key="2">
    <source>
        <dbReference type="ARBA" id="ARBA00023008"/>
    </source>
</evidence>
<feature type="domain" description="Thioredoxin" evidence="6">
    <location>
        <begin position="52"/>
        <end position="274"/>
    </location>
</feature>
<dbReference type="Proteomes" id="UP000198882">
    <property type="component" value="Unassembled WGS sequence"/>
</dbReference>
<reference evidence="8" key="1">
    <citation type="submission" date="2016-10" db="EMBL/GenBank/DDBJ databases">
        <authorList>
            <person name="Varghese N."/>
            <person name="Submissions S."/>
        </authorList>
    </citation>
    <scope>NUCLEOTIDE SEQUENCE [LARGE SCALE GENOMIC DNA]</scope>
    <source>
        <strain evidence="8">B4,CECT 8067,JCM 17497</strain>
    </source>
</reference>
<dbReference type="OrthoDB" id="27579at2157"/>